<keyword evidence="1" id="KW-1133">Transmembrane helix</keyword>
<sequence>MDPACSVWSCDVLVLAGFVCFATRMLRYAADDADDDKRYGDMMMMTITTMMIMQRSKSHPL</sequence>
<dbReference type="GeneID" id="36574198"/>
<dbReference type="RefSeq" id="XP_024724983.1">
    <property type="nucleotide sequence ID" value="XM_024866117.1"/>
</dbReference>
<evidence type="ECO:0000256" key="1">
    <source>
        <dbReference type="SAM" id="Phobius"/>
    </source>
</evidence>
<reference evidence="2 3" key="1">
    <citation type="journal article" date="2018" name="New Phytol.">
        <title>Comparative genomics and transcriptomics depict ericoid mycorrhizal fungi as versatile saprotrophs and plant mutualists.</title>
        <authorList>
            <person name="Martino E."/>
            <person name="Morin E."/>
            <person name="Grelet G.A."/>
            <person name="Kuo A."/>
            <person name="Kohler A."/>
            <person name="Daghino S."/>
            <person name="Barry K.W."/>
            <person name="Cichocki N."/>
            <person name="Clum A."/>
            <person name="Dockter R.B."/>
            <person name="Hainaut M."/>
            <person name="Kuo R.C."/>
            <person name="LaButti K."/>
            <person name="Lindahl B.D."/>
            <person name="Lindquist E.A."/>
            <person name="Lipzen A."/>
            <person name="Khouja H.R."/>
            <person name="Magnuson J."/>
            <person name="Murat C."/>
            <person name="Ohm R.A."/>
            <person name="Singer S.W."/>
            <person name="Spatafora J.W."/>
            <person name="Wang M."/>
            <person name="Veneault-Fourrey C."/>
            <person name="Henrissat B."/>
            <person name="Grigoriev I.V."/>
            <person name="Martin F.M."/>
            <person name="Perotto S."/>
        </authorList>
    </citation>
    <scope>NUCLEOTIDE SEQUENCE [LARGE SCALE GENOMIC DNA]</scope>
    <source>
        <strain evidence="2 3">ATCC 22711</strain>
    </source>
</reference>
<dbReference type="AlphaFoldDB" id="A0A2T3BDP9"/>
<dbReference type="InParanoid" id="A0A2T3BDP9"/>
<keyword evidence="1" id="KW-0472">Membrane</keyword>
<proteinExistence type="predicted"/>
<evidence type="ECO:0000313" key="2">
    <source>
        <dbReference type="EMBL" id="PSS27458.1"/>
    </source>
</evidence>
<accession>A0A2T3BDP9</accession>
<feature type="transmembrane region" description="Helical" evidence="1">
    <location>
        <begin position="6"/>
        <end position="26"/>
    </location>
</feature>
<name>A0A2T3BDP9_AMORE</name>
<dbReference type="EMBL" id="KZ679006">
    <property type="protein sequence ID" value="PSS27458.1"/>
    <property type="molecule type" value="Genomic_DNA"/>
</dbReference>
<organism evidence="2 3">
    <name type="scientific">Amorphotheca resinae ATCC 22711</name>
    <dbReference type="NCBI Taxonomy" id="857342"/>
    <lineage>
        <taxon>Eukaryota</taxon>
        <taxon>Fungi</taxon>
        <taxon>Dikarya</taxon>
        <taxon>Ascomycota</taxon>
        <taxon>Pezizomycotina</taxon>
        <taxon>Leotiomycetes</taxon>
        <taxon>Helotiales</taxon>
        <taxon>Amorphothecaceae</taxon>
        <taxon>Amorphotheca</taxon>
    </lineage>
</organism>
<gene>
    <name evidence="2" type="ORF">M430DRAFT_32184</name>
</gene>
<keyword evidence="3" id="KW-1185">Reference proteome</keyword>
<protein>
    <submittedName>
        <fullName evidence="2">Uncharacterized protein</fullName>
    </submittedName>
</protein>
<evidence type="ECO:0000313" key="3">
    <source>
        <dbReference type="Proteomes" id="UP000241818"/>
    </source>
</evidence>
<dbReference type="Proteomes" id="UP000241818">
    <property type="component" value="Unassembled WGS sequence"/>
</dbReference>
<keyword evidence="1" id="KW-0812">Transmembrane</keyword>